<feature type="compositionally biased region" description="Basic residues" evidence="1">
    <location>
        <begin position="1"/>
        <end position="11"/>
    </location>
</feature>
<sequence>MSAFKNRKRQTSLKAESDKCFTPKSGTPTSKIRVSFPRELLSLSSILSHKQAKSLQNEMKQKVERAASALQARSNKTLEIHVYTFKLFNRSQTDPSLLRGVALGAHATSPRIEEIKDGDHSCGRSYFPP</sequence>
<evidence type="ECO:0000313" key="3">
    <source>
        <dbReference type="Proteomes" id="UP000499080"/>
    </source>
</evidence>
<gene>
    <name evidence="2" type="ORF">AVEN_258439_1</name>
</gene>
<accession>A0A4Y2DIN8</accession>
<evidence type="ECO:0000256" key="1">
    <source>
        <dbReference type="SAM" id="MobiDB-lite"/>
    </source>
</evidence>
<comment type="caution">
    <text evidence="2">The sequence shown here is derived from an EMBL/GenBank/DDBJ whole genome shotgun (WGS) entry which is preliminary data.</text>
</comment>
<evidence type="ECO:0000313" key="2">
    <source>
        <dbReference type="EMBL" id="GBM15896.1"/>
    </source>
</evidence>
<reference evidence="2 3" key="1">
    <citation type="journal article" date="2019" name="Sci. Rep.">
        <title>Orb-weaving spider Araneus ventricosus genome elucidates the spidroin gene catalogue.</title>
        <authorList>
            <person name="Kono N."/>
            <person name="Nakamura H."/>
            <person name="Ohtoshi R."/>
            <person name="Moran D.A.P."/>
            <person name="Shinohara A."/>
            <person name="Yoshida Y."/>
            <person name="Fujiwara M."/>
            <person name="Mori M."/>
            <person name="Tomita M."/>
            <person name="Arakawa K."/>
        </authorList>
    </citation>
    <scope>NUCLEOTIDE SEQUENCE [LARGE SCALE GENOMIC DNA]</scope>
</reference>
<name>A0A4Y2DIN8_ARAVE</name>
<feature type="region of interest" description="Disordered" evidence="1">
    <location>
        <begin position="1"/>
        <end position="27"/>
    </location>
</feature>
<protein>
    <submittedName>
        <fullName evidence="2">Uncharacterized protein</fullName>
    </submittedName>
</protein>
<organism evidence="2 3">
    <name type="scientific">Araneus ventricosus</name>
    <name type="common">Orbweaver spider</name>
    <name type="synonym">Epeira ventricosa</name>
    <dbReference type="NCBI Taxonomy" id="182803"/>
    <lineage>
        <taxon>Eukaryota</taxon>
        <taxon>Metazoa</taxon>
        <taxon>Ecdysozoa</taxon>
        <taxon>Arthropoda</taxon>
        <taxon>Chelicerata</taxon>
        <taxon>Arachnida</taxon>
        <taxon>Araneae</taxon>
        <taxon>Araneomorphae</taxon>
        <taxon>Entelegynae</taxon>
        <taxon>Araneoidea</taxon>
        <taxon>Araneidae</taxon>
        <taxon>Araneus</taxon>
    </lineage>
</organism>
<dbReference type="EMBL" id="BGPR01000365">
    <property type="protein sequence ID" value="GBM15896.1"/>
    <property type="molecule type" value="Genomic_DNA"/>
</dbReference>
<dbReference type="AlphaFoldDB" id="A0A4Y2DIN8"/>
<keyword evidence="3" id="KW-1185">Reference proteome</keyword>
<proteinExistence type="predicted"/>
<dbReference type="Proteomes" id="UP000499080">
    <property type="component" value="Unassembled WGS sequence"/>
</dbReference>